<evidence type="ECO:0000313" key="17">
    <source>
        <dbReference type="Proteomes" id="UP001275084"/>
    </source>
</evidence>
<evidence type="ECO:0000256" key="9">
    <source>
        <dbReference type="ARBA" id="ARBA00023295"/>
    </source>
</evidence>
<dbReference type="GO" id="GO:0008810">
    <property type="term" value="F:cellulase activity"/>
    <property type="evidence" value="ECO:0007669"/>
    <property type="project" value="UniProtKB-EC"/>
</dbReference>
<dbReference type="EMBL" id="JAUIQD010000006">
    <property type="protein sequence ID" value="KAK3346402.1"/>
    <property type="molecule type" value="Genomic_DNA"/>
</dbReference>
<dbReference type="Proteomes" id="UP001275084">
    <property type="component" value="Unassembled WGS sequence"/>
</dbReference>
<evidence type="ECO:0000256" key="4">
    <source>
        <dbReference type="ARBA" id="ARBA00022729"/>
    </source>
</evidence>
<evidence type="ECO:0000256" key="8">
    <source>
        <dbReference type="ARBA" id="ARBA00023283"/>
    </source>
</evidence>
<evidence type="ECO:0000256" key="5">
    <source>
        <dbReference type="ARBA" id="ARBA00022801"/>
    </source>
</evidence>
<evidence type="ECO:0000256" key="10">
    <source>
        <dbReference type="ARBA" id="ARBA00023326"/>
    </source>
</evidence>
<evidence type="ECO:0000256" key="1">
    <source>
        <dbReference type="ARBA" id="ARBA00000966"/>
    </source>
</evidence>
<gene>
    <name evidence="16" type="ORF">B0T25DRAFT_506810</name>
</gene>
<evidence type="ECO:0000313" key="16">
    <source>
        <dbReference type="EMBL" id="KAK3346402.1"/>
    </source>
</evidence>
<evidence type="ECO:0000256" key="11">
    <source>
        <dbReference type="ARBA" id="ARBA00059691"/>
    </source>
</evidence>
<keyword evidence="8" id="KW-0873">Pyrrolidone carboxylic acid</keyword>
<protein>
    <recommendedName>
        <fullName evidence="12">Endoglucanase EG-II</fullName>
        <ecNumber evidence="3">3.2.1.4</ecNumber>
    </recommendedName>
</protein>
<dbReference type="AlphaFoldDB" id="A0AAJ0HB73"/>
<evidence type="ECO:0000256" key="12">
    <source>
        <dbReference type="ARBA" id="ARBA00074271"/>
    </source>
</evidence>
<comment type="function">
    <text evidence="11">Endoglucanase (EG) that cleaves the internal beta-1,4-glucosidic bonds in cellulose. The degradation of cellulose involves an interplay between different cellulolytic enzymes. Hydrolysis starts with EGs, which cut internal glycosidic linkages to reduce the polymerization degree of the substrate and creates new chain ends for exocellobiohydrolases (CBHs). The CBH release the disaccharide cellobiose from the non-reducing end of the cellulose polymer chain. Finally, beta-1,4-glucosidases hydrolyze the cellobiose and other short cello-oligosaccharides into glucose units.</text>
</comment>
<keyword evidence="4 14" id="KW-0732">Signal</keyword>
<feature type="domain" description="Glycoside hydrolase family 5" evidence="15">
    <location>
        <begin position="58"/>
        <end position="309"/>
    </location>
</feature>
<proteinExistence type="inferred from homology"/>
<dbReference type="EC" id="3.2.1.4" evidence="3"/>
<evidence type="ECO:0000256" key="3">
    <source>
        <dbReference type="ARBA" id="ARBA00012601"/>
    </source>
</evidence>
<keyword evidence="5 13" id="KW-0378">Hydrolase</keyword>
<dbReference type="PANTHER" id="PTHR34142:SF5">
    <property type="entry name" value="CBM1 DOMAIN-CONTAINING PROTEIN"/>
    <property type="match status" value="1"/>
</dbReference>
<comment type="catalytic activity">
    <reaction evidence="1">
        <text>Endohydrolysis of (1-&gt;4)-beta-D-glucosidic linkages in cellulose, lichenin and cereal beta-D-glucans.</text>
        <dbReference type="EC" id="3.2.1.4"/>
    </reaction>
</comment>
<dbReference type="GO" id="GO:0030245">
    <property type="term" value="P:cellulose catabolic process"/>
    <property type="evidence" value="ECO:0007669"/>
    <property type="project" value="UniProtKB-KW"/>
</dbReference>
<dbReference type="Gene3D" id="3.20.20.80">
    <property type="entry name" value="Glycosidases"/>
    <property type="match status" value="1"/>
</dbReference>
<keyword evidence="17" id="KW-1185">Reference proteome</keyword>
<dbReference type="InterPro" id="IPR018087">
    <property type="entry name" value="Glyco_hydro_5_CS"/>
</dbReference>
<reference evidence="16" key="1">
    <citation type="journal article" date="2023" name="Mol. Phylogenet. Evol.">
        <title>Genome-scale phylogeny and comparative genomics of the fungal order Sordariales.</title>
        <authorList>
            <person name="Hensen N."/>
            <person name="Bonometti L."/>
            <person name="Westerberg I."/>
            <person name="Brannstrom I.O."/>
            <person name="Guillou S."/>
            <person name="Cros-Aarteil S."/>
            <person name="Calhoun S."/>
            <person name="Haridas S."/>
            <person name="Kuo A."/>
            <person name="Mondo S."/>
            <person name="Pangilinan J."/>
            <person name="Riley R."/>
            <person name="LaButti K."/>
            <person name="Andreopoulos B."/>
            <person name="Lipzen A."/>
            <person name="Chen C."/>
            <person name="Yan M."/>
            <person name="Daum C."/>
            <person name="Ng V."/>
            <person name="Clum A."/>
            <person name="Steindorff A."/>
            <person name="Ohm R.A."/>
            <person name="Martin F."/>
            <person name="Silar P."/>
            <person name="Natvig D.O."/>
            <person name="Lalanne C."/>
            <person name="Gautier V."/>
            <person name="Ament-Velasquez S.L."/>
            <person name="Kruys A."/>
            <person name="Hutchinson M.I."/>
            <person name="Powell A.J."/>
            <person name="Barry K."/>
            <person name="Miller A.N."/>
            <person name="Grigoriev I.V."/>
            <person name="Debuchy R."/>
            <person name="Gladieux P."/>
            <person name="Hiltunen Thoren M."/>
            <person name="Johannesson H."/>
        </authorList>
    </citation>
    <scope>NUCLEOTIDE SEQUENCE</scope>
    <source>
        <strain evidence="16">CBS 955.72</strain>
    </source>
</reference>
<comment type="caution">
    <text evidence="16">The sequence shown here is derived from an EMBL/GenBank/DDBJ whole genome shotgun (WGS) entry which is preliminary data.</text>
</comment>
<keyword evidence="6" id="KW-0136">Cellulose degradation</keyword>
<dbReference type="PROSITE" id="PS00659">
    <property type="entry name" value="GLYCOSYL_HYDROL_F5"/>
    <property type="match status" value="1"/>
</dbReference>
<keyword evidence="7" id="KW-0119">Carbohydrate metabolism</keyword>
<sequence>MFVATLFRLSLLQLAVAKVQFLGVGIAGGDFGCTIDGSCPTGSTQLPLGSFGLGGGDGEGQMKHFVEDNMMNLFRLPVSWQYLVNNQLGGSLNEANFAKYDRLVQACLATGAQCMVEIHNFARWNGKIIGQSPDGPTDDQFVALWASLAAKYAKADKIIFELMNEPHDLDIKVWAATCQKAVTAIRSAGALTQTILLPGTGFSSAGDLVSSGSGEALVRIKNPDGSADNLLLAVHKYLDADNSGTHAECVTNNTAAFAEAADFLRKAGRKAIVSETGAAPSNTLCYMHFCVQNAFINANSDVFVGLVSWGAGSFDSSYLMSQTPVFEGGRFIDNPLLAQCMVGIWMASDYLATVTSDGLVMTITNGTTITADAGAASTATGNGVGSLSSGLSMPTWLLVVCTIMNLL</sequence>
<reference evidence="16" key="2">
    <citation type="submission" date="2023-06" db="EMBL/GenBank/DDBJ databases">
        <authorList>
            <consortium name="Lawrence Berkeley National Laboratory"/>
            <person name="Haridas S."/>
            <person name="Hensen N."/>
            <person name="Bonometti L."/>
            <person name="Westerberg I."/>
            <person name="Brannstrom I.O."/>
            <person name="Guillou S."/>
            <person name="Cros-Aarteil S."/>
            <person name="Calhoun S."/>
            <person name="Kuo A."/>
            <person name="Mondo S."/>
            <person name="Pangilinan J."/>
            <person name="Riley R."/>
            <person name="Labutti K."/>
            <person name="Andreopoulos B."/>
            <person name="Lipzen A."/>
            <person name="Chen C."/>
            <person name="Yanf M."/>
            <person name="Daum C."/>
            <person name="Ng V."/>
            <person name="Clum A."/>
            <person name="Steindorff A."/>
            <person name="Ohm R."/>
            <person name="Martin F."/>
            <person name="Silar P."/>
            <person name="Natvig D."/>
            <person name="Lalanne C."/>
            <person name="Gautier V."/>
            <person name="Ament-Velasquez S.L."/>
            <person name="Kruys A."/>
            <person name="Hutchinson M.I."/>
            <person name="Powell A.J."/>
            <person name="Barry K."/>
            <person name="Miller A.N."/>
            <person name="Grigoriev I.V."/>
            <person name="Debuchy R."/>
            <person name="Gladieux P."/>
            <person name="Thoren M.H."/>
            <person name="Johannesson H."/>
        </authorList>
    </citation>
    <scope>NUCLEOTIDE SEQUENCE</scope>
    <source>
        <strain evidence="16">CBS 955.72</strain>
    </source>
</reference>
<dbReference type="InterPro" id="IPR017853">
    <property type="entry name" value="GH"/>
</dbReference>
<organism evidence="16 17">
    <name type="scientific">Lasiosphaeria hispida</name>
    <dbReference type="NCBI Taxonomy" id="260671"/>
    <lineage>
        <taxon>Eukaryota</taxon>
        <taxon>Fungi</taxon>
        <taxon>Dikarya</taxon>
        <taxon>Ascomycota</taxon>
        <taxon>Pezizomycotina</taxon>
        <taxon>Sordariomycetes</taxon>
        <taxon>Sordariomycetidae</taxon>
        <taxon>Sordariales</taxon>
        <taxon>Lasiosphaeriaceae</taxon>
        <taxon>Lasiosphaeria</taxon>
    </lineage>
</organism>
<dbReference type="FunFam" id="3.20.20.80:FF:000124">
    <property type="entry name" value="Exported cellulase"/>
    <property type="match status" value="1"/>
</dbReference>
<name>A0AAJ0HB73_9PEZI</name>
<comment type="similarity">
    <text evidence="2 13">Belongs to the glycosyl hydrolase 5 (cellulase A) family.</text>
</comment>
<accession>A0AAJ0HB73</accession>
<dbReference type="SUPFAM" id="SSF51445">
    <property type="entry name" value="(Trans)glycosidases"/>
    <property type="match status" value="1"/>
</dbReference>
<evidence type="ECO:0000256" key="7">
    <source>
        <dbReference type="ARBA" id="ARBA00023277"/>
    </source>
</evidence>
<keyword evidence="9 13" id="KW-0326">Glycosidase</keyword>
<dbReference type="PANTHER" id="PTHR34142">
    <property type="entry name" value="ENDO-BETA-1,4-GLUCANASE A"/>
    <property type="match status" value="1"/>
</dbReference>
<evidence type="ECO:0000256" key="14">
    <source>
        <dbReference type="SAM" id="SignalP"/>
    </source>
</evidence>
<evidence type="ECO:0000259" key="15">
    <source>
        <dbReference type="Pfam" id="PF00150"/>
    </source>
</evidence>
<evidence type="ECO:0000256" key="13">
    <source>
        <dbReference type="RuleBase" id="RU361153"/>
    </source>
</evidence>
<keyword evidence="10" id="KW-0624">Polysaccharide degradation</keyword>
<dbReference type="Pfam" id="PF00150">
    <property type="entry name" value="Cellulase"/>
    <property type="match status" value="1"/>
</dbReference>
<dbReference type="InterPro" id="IPR001547">
    <property type="entry name" value="Glyco_hydro_5"/>
</dbReference>
<evidence type="ECO:0000256" key="2">
    <source>
        <dbReference type="ARBA" id="ARBA00005641"/>
    </source>
</evidence>
<feature type="signal peptide" evidence="14">
    <location>
        <begin position="1"/>
        <end position="17"/>
    </location>
</feature>
<feature type="chain" id="PRO_5042490490" description="Endoglucanase EG-II" evidence="14">
    <location>
        <begin position="18"/>
        <end position="407"/>
    </location>
</feature>
<evidence type="ECO:0000256" key="6">
    <source>
        <dbReference type="ARBA" id="ARBA00023001"/>
    </source>
</evidence>